<dbReference type="EMBL" id="JAKKPZ010000017">
    <property type="protein sequence ID" value="KAI1712772.1"/>
    <property type="molecule type" value="Genomic_DNA"/>
</dbReference>
<dbReference type="AlphaFoldDB" id="A0AAD4N4N1"/>
<dbReference type="InterPro" id="IPR000305">
    <property type="entry name" value="GIY-YIG_endonuc"/>
</dbReference>
<dbReference type="Pfam" id="PF21202">
    <property type="entry name" value="SLX1_C"/>
    <property type="match status" value="1"/>
</dbReference>
<dbReference type="GO" id="GO:0000724">
    <property type="term" value="P:double-strand break repair via homologous recombination"/>
    <property type="evidence" value="ECO:0007669"/>
    <property type="project" value="TreeGrafter"/>
</dbReference>
<dbReference type="GO" id="GO:0033557">
    <property type="term" value="C:Slx1-Slx4 complex"/>
    <property type="evidence" value="ECO:0007669"/>
    <property type="project" value="TreeGrafter"/>
</dbReference>
<evidence type="ECO:0000259" key="1">
    <source>
        <dbReference type="PROSITE" id="PS50164"/>
    </source>
</evidence>
<gene>
    <name evidence="2" type="ORF">DdX_09398</name>
</gene>
<dbReference type="GO" id="GO:0008821">
    <property type="term" value="F:crossover junction DNA endonuclease activity"/>
    <property type="evidence" value="ECO:0007669"/>
    <property type="project" value="TreeGrafter"/>
</dbReference>
<keyword evidence="3" id="KW-1185">Reference proteome</keyword>
<dbReference type="Gene3D" id="3.40.1440.10">
    <property type="entry name" value="GIY-YIG endonuclease"/>
    <property type="match status" value="1"/>
</dbReference>
<proteinExistence type="predicted"/>
<comment type="caution">
    <text evidence="2">The sequence shown here is derived from an EMBL/GenBank/DDBJ whole genome shotgun (WGS) entry which is preliminary data.</text>
</comment>
<sequence length="413" mass="46661">MEEEPQDDGLELECGDLDGERGELEGTIVLDDTLEEKILEKSDRISRSYGQVSFDPINGAINSGYDDAFGFSPPRMSWNAGLDEPFVSDYHPYNELSSTPNNPTSAIHDLFPSASVVKQQSPEAVNSASLNYAPLFTQKENIPSKQTTAVGFSRIPGRINLAELSDPLIKPSQKGPLTILDEFFGVYCLISRSTVPIYKNRCYVGYTVDPNRRIRQHNAGKQFGGAQKTDSRGPWDMKSRNESPFAFRLRIACQMLNSDPWNRLALTFRWLLPECEIPFPTPLPKHIGVAYGKVQKVNTLVPDEINEYATLNNCYLCERKIPQIKRFVRCLDFDNCCTHFHARCLAEHVLKEQHQLNELLVPLSGKCPKCAYSFLWGDLIRDQRMLNEIDEAKPRQDGVKVADGMIPIKITKK</sequence>
<dbReference type="CDD" id="cd15489">
    <property type="entry name" value="PHD_SF"/>
    <property type="match status" value="1"/>
</dbReference>
<dbReference type="InterPro" id="IPR035901">
    <property type="entry name" value="GIY-YIG_endonuc_sf"/>
</dbReference>
<dbReference type="InterPro" id="IPR050381">
    <property type="entry name" value="SLX1_endonuclease"/>
</dbReference>
<dbReference type="PROSITE" id="PS50164">
    <property type="entry name" value="GIY_YIG"/>
    <property type="match status" value="1"/>
</dbReference>
<dbReference type="Pfam" id="PF01541">
    <property type="entry name" value="GIY-YIG"/>
    <property type="match status" value="1"/>
</dbReference>
<evidence type="ECO:0000313" key="3">
    <source>
        <dbReference type="Proteomes" id="UP001201812"/>
    </source>
</evidence>
<accession>A0AAD4N4N1</accession>
<reference evidence="2" key="1">
    <citation type="submission" date="2022-01" db="EMBL/GenBank/DDBJ databases">
        <title>Genome Sequence Resource for Two Populations of Ditylenchus destructor, the Migratory Endoparasitic Phytonematode.</title>
        <authorList>
            <person name="Zhang H."/>
            <person name="Lin R."/>
            <person name="Xie B."/>
        </authorList>
    </citation>
    <scope>NUCLEOTIDE SEQUENCE</scope>
    <source>
        <strain evidence="2">BazhouSP</strain>
    </source>
</reference>
<feature type="domain" description="GIY-YIG" evidence="1">
    <location>
        <begin position="182"/>
        <end position="264"/>
    </location>
</feature>
<dbReference type="GO" id="GO:0017108">
    <property type="term" value="F:5'-flap endonuclease activity"/>
    <property type="evidence" value="ECO:0007669"/>
    <property type="project" value="TreeGrafter"/>
</dbReference>
<dbReference type="Proteomes" id="UP001201812">
    <property type="component" value="Unassembled WGS sequence"/>
</dbReference>
<organism evidence="2 3">
    <name type="scientific">Ditylenchus destructor</name>
    <dbReference type="NCBI Taxonomy" id="166010"/>
    <lineage>
        <taxon>Eukaryota</taxon>
        <taxon>Metazoa</taxon>
        <taxon>Ecdysozoa</taxon>
        <taxon>Nematoda</taxon>
        <taxon>Chromadorea</taxon>
        <taxon>Rhabditida</taxon>
        <taxon>Tylenchina</taxon>
        <taxon>Tylenchomorpha</taxon>
        <taxon>Sphaerularioidea</taxon>
        <taxon>Anguinidae</taxon>
        <taxon>Anguininae</taxon>
        <taxon>Ditylenchus</taxon>
    </lineage>
</organism>
<dbReference type="InterPro" id="IPR048749">
    <property type="entry name" value="SLX1_C"/>
</dbReference>
<dbReference type="PANTHER" id="PTHR20208">
    <property type="entry name" value="STRUCTURE-SPECIFIC ENDONUCLEASE SUBUNIT SLX1"/>
    <property type="match status" value="1"/>
</dbReference>
<protein>
    <submittedName>
        <fullName evidence="2">GIY-YIG catalytic domain-containing protein</fullName>
    </submittedName>
</protein>
<evidence type="ECO:0000313" key="2">
    <source>
        <dbReference type="EMBL" id="KAI1712772.1"/>
    </source>
</evidence>
<name>A0AAD4N4N1_9BILA</name>
<dbReference type="Gene3D" id="3.30.40.10">
    <property type="entry name" value="Zinc/RING finger domain, C3HC4 (zinc finger)"/>
    <property type="match status" value="1"/>
</dbReference>
<dbReference type="PANTHER" id="PTHR20208:SF10">
    <property type="entry name" value="STRUCTURE-SPECIFIC ENDONUCLEASE SUBUNIT SLX1"/>
    <property type="match status" value="1"/>
</dbReference>
<dbReference type="InterPro" id="IPR013083">
    <property type="entry name" value="Znf_RING/FYVE/PHD"/>
</dbReference>